<dbReference type="Gene3D" id="1.10.10.2910">
    <property type="match status" value="1"/>
</dbReference>
<evidence type="ECO:0000259" key="1">
    <source>
        <dbReference type="Pfam" id="PF06114"/>
    </source>
</evidence>
<accession>A0AA36NNW9</accession>
<dbReference type="Pfam" id="PF06114">
    <property type="entry name" value="Peptidase_M78"/>
    <property type="match status" value="1"/>
</dbReference>
<dbReference type="InterPro" id="IPR010359">
    <property type="entry name" value="IrrE_HExxH"/>
</dbReference>
<sequence length="126" mass="15221">MTIEELVESYGVTLAYFDNELWPRPGIYIDEIKIIFINKSLSEEAMKKVVYHELGHLEHDSSQYKRRHEQFELQANRHMIRLLLKEELEELDCEFNYVNFMQRHQLTTVADECMVIDEYYNLMDIV</sequence>
<dbReference type="Proteomes" id="UP000001517">
    <property type="component" value="Chromosome"/>
</dbReference>
<evidence type="ECO:0000313" key="3">
    <source>
        <dbReference type="Proteomes" id="UP000001517"/>
    </source>
</evidence>
<dbReference type="RefSeq" id="WP_012961470.1">
    <property type="nucleotide sequence ID" value="NC_013798.1"/>
</dbReference>
<dbReference type="EMBL" id="FN597254">
    <property type="protein sequence ID" value="CBI12914.1"/>
    <property type="molecule type" value="Genomic_DNA"/>
</dbReference>
<gene>
    <name evidence="2" type="ordered locus">GALLO_0422</name>
</gene>
<organism evidence="2 3">
    <name type="scientific">Streptococcus gallolyticus (strain UCN34)</name>
    <dbReference type="NCBI Taxonomy" id="637909"/>
    <lineage>
        <taxon>Bacteria</taxon>
        <taxon>Bacillati</taxon>
        <taxon>Bacillota</taxon>
        <taxon>Bacilli</taxon>
        <taxon>Lactobacillales</taxon>
        <taxon>Streptococcaceae</taxon>
        <taxon>Streptococcus</taxon>
    </lineage>
</organism>
<feature type="domain" description="IrrE N-terminal-like" evidence="1">
    <location>
        <begin position="8"/>
        <end position="89"/>
    </location>
</feature>
<evidence type="ECO:0000313" key="2">
    <source>
        <dbReference type="EMBL" id="CBI12914.1"/>
    </source>
</evidence>
<proteinExistence type="predicted"/>
<reference evidence="2 3" key="1">
    <citation type="journal article" date="2010" name="J. Bacteriol.">
        <title>Genome sequence of Streptococcus gallolyticus: insights into its adaptation to the bovine rumen and its ability to cause endocarditis.</title>
        <authorList>
            <person name="Rusniok C."/>
            <person name="Couve E."/>
            <person name="Da Cunha V."/>
            <person name="El Gana R."/>
            <person name="Zidane N."/>
            <person name="Bouchier C."/>
            <person name="Poyart C."/>
            <person name="Leclercq R."/>
            <person name="Trieu-Cuot P."/>
            <person name="Glaser P."/>
        </authorList>
    </citation>
    <scope>NUCLEOTIDE SEQUENCE [LARGE SCALE GENOMIC DNA]</scope>
    <source>
        <strain evidence="2 3">UCN34</strain>
    </source>
</reference>
<protein>
    <recommendedName>
        <fullName evidence="1">IrrE N-terminal-like domain-containing protein</fullName>
    </recommendedName>
</protein>
<dbReference type="AlphaFoldDB" id="A0AA36NNW9"/>
<name>A0AA36NNW9_STRG3</name>
<dbReference type="KEGG" id="sga:GALLO_0422"/>